<dbReference type="PRINTS" id="PR00344">
    <property type="entry name" value="BCTRLSENSOR"/>
</dbReference>
<protein>
    <recommendedName>
        <fullName evidence="2">histidine kinase</fullName>
        <ecNumber evidence="2">2.7.13.3</ecNumber>
    </recommendedName>
</protein>
<dbReference type="AlphaFoldDB" id="A0A7X6DMD2"/>
<evidence type="ECO:0000313" key="8">
    <source>
        <dbReference type="Proteomes" id="UP000534783"/>
    </source>
</evidence>
<sequence length="255" mass="28273">MTPIPNGQACPKCAPLQTECEALRQKLDRNRAELDTFVYRVSHDLKAPVVSLYGMASVVSEDYGEKLGEQGKHYLSRLMANAGMIERLLADLLAYSRVGRKEANPERLQADAVVRDVLGKFSKEITQRKIRVEIHSPLPEIFFARTQLEQLFSNLIGNAVRFMGDQPDPVIEIGAVAADAGITFYVRDNGIGIDPQHHQIIFGVFERLKEIETDGTGMGLALVRKILDLAGGNIWIESNKGEGAVFYFTLPVGRC</sequence>
<keyword evidence="4" id="KW-0808">Transferase</keyword>
<dbReference type="InterPro" id="IPR004358">
    <property type="entry name" value="Sig_transdc_His_kin-like_C"/>
</dbReference>
<dbReference type="InterPro" id="IPR003594">
    <property type="entry name" value="HATPase_dom"/>
</dbReference>
<evidence type="ECO:0000259" key="6">
    <source>
        <dbReference type="PROSITE" id="PS50109"/>
    </source>
</evidence>
<evidence type="ECO:0000256" key="2">
    <source>
        <dbReference type="ARBA" id="ARBA00012438"/>
    </source>
</evidence>
<dbReference type="RefSeq" id="WP_168058025.1">
    <property type="nucleotide sequence ID" value="NZ_VTOW01000001.1"/>
</dbReference>
<dbReference type="EC" id="2.7.13.3" evidence="2"/>
<proteinExistence type="predicted"/>
<dbReference type="PANTHER" id="PTHR42878:SF15">
    <property type="entry name" value="BACTERIOPHYTOCHROME"/>
    <property type="match status" value="1"/>
</dbReference>
<dbReference type="GO" id="GO:0007234">
    <property type="term" value="P:osmosensory signaling via phosphorelay pathway"/>
    <property type="evidence" value="ECO:0007669"/>
    <property type="project" value="TreeGrafter"/>
</dbReference>
<dbReference type="GO" id="GO:0030295">
    <property type="term" value="F:protein kinase activator activity"/>
    <property type="evidence" value="ECO:0007669"/>
    <property type="project" value="TreeGrafter"/>
</dbReference>
<feature type="domain" description="Histidine kinase" evidence="6">
    <location>
        <begin position="40"/>
        <end position="254"/>
    </location>
</feature>
<comment type="caution">
    <text evidence="7">The sequence shown here is derived from an EMBL/GenBank/DDBJ whole genome shotgun (WGS) entry which is preliminary data.</text>
</comment>
<dbReference type="SUPFAM" id="SSF47384">
    <property type="entry name" value="Homodimeric domain of signal transducing histidine kinase"/>
    <property type="match status" value="1"/>
</dbReference>
<dbReference type="Pfam" id="PF02518">
    <property type="entry name" value="HATPase_c"/>
    <property type="match status" value="1"/>
</dbReference>
<comment type="catalytic activity">
    <reaction evidence="1">
        <text>ATP + protein L-histidine = ADP + protein N-phospho-L-histidine.</text>
        <dbReference type="EC" id="2.7.13.3"/>
    </reaction>
</comment>
<dbReference type="FunFam" id="3.30.565.10:FF:000006">
    <property type="entry name" value="Sensor histidine kinase WalK"/>
    <property type="match status" value="1"/>
</dbReference>
<accession>A0A7X6DMD2</accession>
<dbReference type="Pfam" id="PF00512">
    <property type="entry name" value="HisKA"/>
    <property type="match status" value="1"/>
</dbReference>
<evidence type="ECO:0000256" key="5">
    <source>
        <dbReference type="ARBA" id="ARBA00022777"/>
    </source>
</evidence>
<evidence type="ECO:0000256" key="4">
    <source>
        <dbReference type="ARBA" id="ARBA00022679"/>
    </source>
</evidence>
<dbReference type="Proteomes" id="UP000534783">
    <property type="component" value="Unassembled WGS sequence"/>
</dbReference>
<dbReference type="InterPro" id="IPR050351">
    <property type="entry name" value="BphY/WalK/GraS-like"/>
</dbReference>
<dbReference type="GO" id="GO:0000155">
    <property type="term" value="F:phosphorelay sensor kinase activity"/>
    <property type="evidence" value="ECO:0007669"/>
    <property type="project" value="InterPro"/>
</dbReference>
<dbReference type="InterPro" id="IPR036097">
    <property type="entry name" value="HisK_dim/P_sf"/>
</dbReference>
<dbReference type="Gene3D" id="3.30.565.10">
    <property type="entry name" value="Histidine kinase-like ATPase, C-terminal domain"/>
    <property type="match status" value="1"/>
</dbReference>
<dbReference type="SMART" id="SM00387">
    <property type="entry name" value="HATPase_c"/>
    <property type="match status" value="1"/>
</dbReference>
<dbReference type="GO" id="GO:0000156">
    <property type="term" value="F:phosphorelay response regulator activity"/>
    <property type="evidence" value="ECO:0007669"/>
    <property type="project" value="TreeGrafter"/>
</dbReference>
<gene>
    <name evidence="7" type="ORF">MNODULE_03135</name>
</gene>
<dbReference type="SUPFAM" id="SSF55874">
    <property type="entry name" value="ATPase domain of HSP90 chaperone/DNA topoisomerase II/histidine kinase"/>
    <property type="match status" value="1"/>
</dbReference>
<keyword evidence="8" id="KW-1185">Reference proteome</keyword>
<dbReference type="PROSITE" id="PS50109">
    <property type="entry name" value="HIS_KIN"/>
    <property type="match status" value="1"/>
</dbReference>
<dbReference type="Gene3D" id="1.10.287.130">
    <property type="match status" value="1"/>
</dbReference>
<evidence type="ECO:0000256" key="1">
    <source>
        <dbReference type="ARBA" id="ARBA00000085"/>
    </source>
</evidence>
<name>A0A7X6DMD2_9BACT</name>
<dbReference type="EMBL" id="VTOW01000001">
    <property type="protein sequence ID" value="NKE69739.1"/>
    <property type="molecule type" value="Genomic_DNA"/>
</dbReference>
<keyword evidence="5" id="KW-0418">Kinase</keyword>
<reference evidence="7 8" key="1">
    <citation type="journal article" date="2020" name="Nature">
        <title>Bacterial chemolithoautotrophy via manganese oxidation.</title>
        <authorList>
            <person name="Yu H."/>
            <person name="Leadbetter J.R."/>
        </authorList>
    </citation>
    <scope>NUCLEOTIDE SEQUENCE [LARGE SCALE GENOMIC DNA]</scope>
    <source>
        <strain evidence="7 8">Mn-1</strain>
    </source>
</reference>
<organism evidence="7 8">
    <name type="scientific">Candidatus Manganitrophus noduliformans</name>
    <dbReference type="NCBI Taxonomy" id="2606439"/>
    <lineage>
        <taxon>Bacteria</taxon>
        <taxon>Pseudomonadati</taxon>
        <taxon>Nitrospirota</taxon>
        <taxon>Nitrospiria</taxon>
        <taxon>Candidatus Troglogloeales</taxon>
        <taxon>Candidatus Manganitrophaceae</taxon>
        <taxon>Candidatus Manganitrophus</taxon>
    </lineage>
</organism>
<dbReference type="PANTHER" id="PTHR42878">
    <property type="entry name" value="TWO-COMPONENT HISTIDINE KINASE"/>
    <property type="match status" value="1"/>
</dbReference>
<dbReference type="InterPro" id="IPR036890">
    <property type="entry name" value="HATPase_C_sf"/>
</dbReference>
<evidence type="ECO:0000313" key="7">
    <source>
        <dbReference type="EMBL" id="NKE69739.1"/>
    </source>
</evidence>
<dbReference type="SMART" id="SM00388">
    <property type="entry name" value="HisKA"/>
    <property type="match status" value="1"/>
</dbReference>
<keyword evidence="3" id="KW-0597">Phosphoprotein</keyword>
<dbReference type="InterPro" id="IPR003661">
    <property type="entry name" value="HisK_dim/P_dom"/>
</dbReference>
<evidence type="ECO:0000256" key="3">
    <source>
        <dbReference type="ARBA" id="ARBA00022553"/>
    </source>
</evidence>
<dbReference type="InterPro" id="IPR005467">
    <property type="entry name" value="His_kinase_dom"/>
</dbReference>
<dbReference type="CDD" id="cd00082">
    <property type="entry name" value="HisKA"/>
    <property type="match status" value="1"/>
</dbReference>